<dbReference type="EMBL" id="JAPXFL010000009">
    <property type="protein sequence ID" value="KAK9501681.1"/>
    <property type="molecule type" value="Genomic_DNA"/>
</dbReference>
<dbReference type="InterPro" id="IPR002731">
    <property type="entry name" value="ATPase_BadF"/>
</dbReference>
<dbReference type="GO" id="GO:0045127">
    <property type="term" value="F:N-acetylglucosamine kinase activity"/>
    <property type="evidence" value="ECO:0007669"/>
    <property type="project" value="UniProtKB-EC"/>
</dbReference>
<keyword evidence="7" id="KW-1185">Reference proteome</keyword>
<evidence type="ECO:0000313" key="7">
    <source>
        <dbReference type="Proteomes" id="UP001461498"/>
    </source>
</evidence>
<proteinExistence type="inferred from homology"/>
<dbReference type="Pfam" id="PF01869">
    <property type="entry name" value="BcrAD_BadFG"/>
    <property type="match status" value="1"/>
</dbReference>
<evidence type="ECO:0000256" key="2">
    <source>
        <dbReference type="ARBA" id="ARBA00012122"/>
    </source>
</evidence>
<comment type="similarity">
    <text evidence="1">Belongs to the eukaryotic-type N-acetylglucosamine kinase family.</text>
</comment>
<evidence type="ECO:0000256" key="3">
    <source>
        <dbReference type="ARBA" id="ARBA00014974"/>
    </source>
</evidence>
<organism evidence="6 7">
    <name type="scientific">Rhynocoris fuscipes</name>
    <dbReference type="NCBI Taxonomy" id="488301"/>
    <lineage>
        <taxon>Eukaryota</taxon>
        <taxon>Metazoa</taxon>
        <taxon>Ecdysozoa</taxon>
        <taxon>Arthropoda</taxon>
        <taxon>Hexapoda</taxon>
        <taxon>Insecta</taxon>
        <taxon>Pterygota</taxon>
        <taxon>Neoptera</taxon>
        <taxon>Paraneoptera</taxon>
        <taxon>Hemiptera</taxon>
        <taxon>Heteroptera</taxon>
        <taxon>Panheteroptera</taxon>
        <taxon>Cimicomorpha</taxon>
        <taxon>Reduviidae</taxon>
        <taxon>Harpactorinae</taxon>
        <taxon>Harpactorini</taxon>
        <taxon>Rhynocoris</taxon>
    </lineage>
</organism>
<gene>
    <name evidence="6" type="ORF">O3M35_012363</name>
</gene>
<evidence type="ECO:0000313" key="6">
    <source>
        <dbReference type="EMBL" id="KAK9501681.1"/>
    </source>
</evidence>
<feature type="domain" description="ATPase BadF/BadG/BcrA/BcrD type" evidence="5">
    <location>
        <begin position="8"/>
        <end position="284"/>
    </location>
</feature>
<reference evidence="6 7" key="1">
    <citation type="submission" date="2022-12" db="EMBL/GenBank/DDBJ databases">
        <title>Chromosome-level genome assembly of true bugs.</title>
        <authorList>
            <person name="Ma L."/>
            <person name="Li H."/>
        </authorList>
    </citation>
    <scope>NUCLEOTIDE SEQUENCE [LARGE SCALE GENOMIC DNA]</scope>
    <source>
        <strain evidence="6">Lab_2022b</strain>
    </source>
</reference>
<comment type="caution">
    <text evidence="6">The sequence shown here is derived from an EMBL/GenBank/DDBJ whole genome shotgun (WGS) entry which is preliminary data.</text>
</comment>
<dbReference type="Proteomes" id="UP001461498">
    <property type="component" value="Unassembled WGS sequence"/>
</dbReference>
<dbReference type="CDD" id="cd24078">
    <property type="entry name" value="ASKHA_NBD_NAGK_meta"/>
    <property type="match status" value="1"/>
</dbReference>
<evidence type="ECO:0000256" key="4">
    <source>
        <dbReference type="ARBA" id="ARBA00031123"/>
    </source>
</evidence>
<evidence type="ECO:0000256" key="1">
    <source>
        <dbReference type="ARBA" id="ARBA00006198"/>
    </source>
</evidence>
<dbReference type="PANTHER" id="PTHR12862">
    <property type="entry name" value="BADF TYPE ATPASE DOMAIN-CONTAINING PROTEIN"/>
    <property type="match status" value="1"/>
</dbReference>
<protein>
    <recommendedName>
        <fullName evidence="3">N-acetyl-D-glucosamine kinase</fullName>
        <ecNumber evidence="2">2.7.1.59</ecNumber>
    </recommendedName>
    <alternativeName>
        <fullName evidence="4">GlcNAc kinase</fullName>
    </alternativeName>
</protein>
<sequence length="342" mass="37622">MSDIYFGGVEGGASVSKAVLYNGKGQCLAQTSGLGTNYWIIGMDEAKKRIVNLLEDAKKQANVPTSVKLKCACLSLSGAEDEESVREFKEKFLIENPDLCDEYVICSDVLSPIAAAQENGGVVLIAGTGSNALLLNPDGTKVQCGGWGHLIGDEGSAYWIAHKAIKIYFDNEDNLEPVPNCYSTDVLWQAIKGHFKVNKRLDMLSHFYKNMQKSFIAQLCKILAEKALEGDPLCKWIFEQAGRQLAKHVIAVSRNAQEELLNCDGGLPVVCVGSVWNSWALLEKGFVSELIEREPKNISELSLLILKTSVATGAVYLAAKAVKYDLPRDYSQNYTVFFNYKM</sequence>
<dbReference type="SUPFAM" id="SSF53067">
    <property type="entry name" value="Actin-like ATPase domain"/>
    <property type="match status" value="2"/>
</dbReference>
<dbReference type="InterPro" id="IPR043129">
    <property type="entry name" value="ATPase_NBD"/>
</dbReference>
<evidence type="ECO:0000259" key="5">
    <source>
        <dbReference type="Pfam" id="PF01869"/>
    </source>
</evidence>
<name>A0AAW1CS34_9HEMI</name>
<accession>A0AAW1CS34</accession>
<dbReference type="InterPro" id="IPR039758">
    <property type="entry name" value="NAGK-like"/>
</dbReference>
<dbReference type="PANTHER" id="PTHR12862:SF0">
    <property type="entry name" value="N-ACETYL-D-GLUCOSAMINE KINASE"/>
    <property type="match status" value="1"/>
</dbReference>
<dbReference type="Gene3D" id="3.30.420.40">
    <property type="match status" value="1"/>
</dbReference>
<dbReference type="EC" id="2.7.1.59" evidence="2"/>
<dbReference type="AlphaFoldDB" id="A0AAW1CS34"/>